<reference evidence="2" key="1">
    <citation type="journal article" date="2022" name="bioRxiv">
        <title>Sequencing and chromosome-scale assembly of the giantPleurodeles waltlgenome.</title>
        <authorList>
            <person name="Brown T."/>
            <person name="Elewa A."/>
            <person name="Iarovenko S."/>
            <person name="Subramanian E."/>
            <person name="Araus A.J."/>
            <person name="Petzold A."/>
            <person name="Susuki M."/>
            <person name="Suzuki K.-i.T."/>
            <person name="Hayashi T."/>
            <person name="Toyoda A."/>
            <person name="Oliveira C."/>
            <person name="Osipova E."/>
            <person name="Leigh N.D."/>
            <person name="Simon A."/>
            <person name="Yun M.H."/>
        </authorList>
    </citation>
    <scope>NUCLEOTIDE SEQUENCE</scope>
    <source>
        <strain evidence="2">20211129_DDA</strain>
        <tissue evidence="2">Liver</tissue>
    </source>
</reference>
<evidence type="ECO:0000313" key="3">
    <source>
        <dbReference type="Proteomes" id="UP001066276"/>
    </source>
</evidence>
<feature type="region of interest" description="Disordered" evidence="1">
    <location>
        <begin position="1"/>
        <end position="38"/>
    </location>
</feature>
<protein>
    <submittedName>
        <fullName evidence="2">Uncharacterized protein</fullName>
    </submittedName>
</protein>
<feature type="region of interest" description="Disordered" evidence="1">
    <location>
        <begin position="116"/>
        <end position="150"/>
    </location>
</feature>
<comment type="caution">
    <text evidence="2">The sequence shown here is derived from an EMBL/GenBank/DDBJ whole genome shotgun (WGS) entry which is preliminary data.</text>
</comment>
<keyword evidence="3" id="KW-1185">Reference proteome</keyword>
<feature type="compositionally biased region" description="Basic and acidic residues" evidence="1">
    <location>
        <begin position="128"/>
        <end position="140"/>
    </location>
</feature>
<gene>
    <name evidence="2" type="ORF">NDU88_005472</name>
</gene>
<name>A0AAV7M9F1_PLEWA</name>
<organism evidence="2 3">
    <name type="scientific">Pleurodeles waltl</name>
    <name type="common">Iberian ribbed newt</name>
    <dbReference type="NCBI Taxonomy" id="8319"/>
    <lineage>
        <taxon>Eukaryota</taxon>
        <taxon>Metazoa</taxon>
        <taxon>Chordata</taxon>
        <taxon>Craniata</taxon>
        <taxon>Vertebrata</taxon>
        <taxon>Euteleostomi</taxon>
        <taxon>Amphibia</taxon>
        <taxon>Batrachia</taxon>
        <taxon>Caudata</taxon>
        <taxon>Salamandroidea</taxon>
        <taxon>Salamandridae</taxon>
        <taxon>Pleurodelinae</taxon>
        <taxon>Pleurodeles</taxon>
    </lineage>
</organism>
<proteinExistence type="predicted"/>
<evidence type="ECO:0000256" key="1">
    <source>
        <dbReference type="SAM" id="MobiDB-lite"/>
    </source>
</evidence>
<dbReference type="AlphaFoldDB" id="A0AAV7M9F1"/>
<dbReference type="Proteomes" id="UP001066276">
    <property type="component" value="Chromosome 10"/>
</dbReference>
<evidence type="ECO:0000313" key="2">
    <source>
        <dbReference type="EMBL" id="KAJ1100386.1"/>
    </source>
</evidence>
<dbReference type="EMBL" id="JANPWB010000014">
    <property type="protein sequence ID" value="KAJ1100386.1"/>
    <property type="molecule type" value="Genomic_DNA"/>
</dbReference>
<accession>A0AAV7M9F1</accession>
<sequence length="150" mass="15946">MLLSPRHGRACRDQSAPEFCPSRRPRRVRAPSPTQQAEGVCRNISGEDGRGPFLLPLYARGGAVEGMGAAIFFSAVEPLGSLRRSAKRFLNSKFYSGATGGATTPSALRLPRLGKMSGGAGATQAVRSLRDTRPGGEHSCSRPLIRHTAT</sequence>